<evidence type="ECO:0000256" key="1">
    <source>
        <dbReference type="SAM" id="MobiDB-lite"/>
    </source>
</evidence>
<dbReference type="EMBL" id="CNFU01000809">
    <property type="protein sequence ID" value="CKS54899.1"/>
    <property type="molecule type" value="Genomic_DNA"/>
</dbReference>
<evidence type="ECO:0000313" key="3">
    <source>
        <dbReference type="EMBL" id="CFE46314.1"/>
    </source>
</evidence>
<reference evidence="6" key="2">
    <citation type="submission" date="2015-03" db="EMBL/GenBank/DDBJ databases">
        <authorList>
            <person name="Murphy D."/>
        </authorList>
    </citation>
    <scope>NUCLEOTIDE SEQUENCE [LARGE SCALE GENOMIC DNA]</scope>
    <source>
        <strain evidence="6">K00500041</strain>
    </source>
</reference>
<dbReference type="AlphaFoldDB" id="A0A0T7LLP2"/>
<evidence type="ECO:0000313" key="11">
    <source>
        <dbReference type="Proteomes" id="UP000049023"/>
    </source>
</evidence>
<protein>
    <submittedName>
        <fullName evidence="6">Uncharacterized protein</fullName>
    </submittedName>
</protein>
<feature type="region of interest" description="Disordered" evidence="1">
    <location>
        <begin position="190"/>
        <end position="209"/>
    </location>
</feature>
<gene>
    <name evidence="5" type="ORF">ERS007661_00342</name>
    <name evidence="2" type="ORF">ERS007681_03678</name>
    <name evidence="3" type="ORF">ERS007688_00099</name>
    <name evidence="6" type="ORF">ERS007703_00567</name>
    <name evidence="4" type="ORF">ERS027661_03229</name>
</gene>
<evidence type="ECO:0000313" key="6">
    <source>
        <dbReference type="EMBL" id="COV11615.1"/>
    </source>
</evidence>
<reference evidence="7 8" key="1">
    <citation type="submission" date="2015-03" db="EMBL/GenBank/DDBJ databases">
        <authorList>
            <consortium name="Pathogen Informatics"/>
        </authorList>
    </citation>
    <scope>NUCLEOTIDE SEQUENCE [LARGE SCALE GENOMIC DNA]</scope>
    <source>
        <strain evidence="4 11">Bir 187</strain>
        <strain evidence="5 8">D00501624</strain>
        <strain evidence="2 10">G09901357</strain>
        <strain evidence="3 9">H09601792</strain>
        <strain evidence="7">K00500041</strain>
    </source>
</reference>
<dbReference type="EMBL" id="CSAE01000034">
    <property type="protein sequence ID" value="COV11615.1"/>
    <property type="molecule type" value="Genomic_DNA"/>
</dbReference>
<dbReference type="Proteomes" id="UP000046947">
    <property type="component" value="Unassembled WGS sequence"/>
</dbReference>
<evidence type="ECO:0000313" key="9">
    <source>
        <dbReference type="Proteomes" id="UP000046947"/>
    </source>
</evidence>
<evidence type="ECO:0000313" key="10">
    <source>
        <dbReference type="Proteomes" id="UP000048289"/>
    </source>
</evidence>
<evidence type="ECO:0000313" key="7">
    <source>
        <dbReference type="Proteomes" id="UP000038802"/>
    </source>
</evidence>
<dbReference type="Proteomes" id="UP000049023">
    <property type="component" value="Unassembled WGS sequence"/>
</dbReference>
<name>A0A0T7LLP2_MYCTX</name>
<evidence type="ECO:0000313" key="8">
    <source>
        <dbReference type="Proteomes" id="UP000039217"/>
    </source>
</evidence>
<proteinExistence type="predicted"/>
<feature type="compositionally biased region" description="Basic and acidic residues" evidence="1">
    <location>
        <begin position="190"/>
        <end position="204"/>
    </location>
</feature>
<dbReference type="Proteomes" id="UP000039217">
    <property type="component" value="Unassembled WGS sequence"/>
</dbReference>
<evidence type="ECO:0000313" key="5">
    <source>
        <dbReference type="EMBL" id="CNU24445.1"/>
    </source>
</evidence>
<sequence length="369" mass="39550">MSALRCGQHPVCGELEHRGQQLTDPVGLGDRHQREVQVVEGQSATEREQPQPGVAVNVGLADFDEASAEGQQLQPRTLGGAGQRVQHDIHAVPVGVAPDLLGELDAARIVDMLDAHVAQHGSLRGIAGGRENLRSLGAGNRYGRLPHTAGGGVNQHFVTGLDLSQVVEPIPGGGMRGGRRDRLLIGQAGRQRDREVGVTGEERPPTATFGETANTITDLVTGDTFPDRSHHTDEIHTQLRLAVIDNGESSKRDQNVGEVDAGHADRDFDLPGAGRNSVTRNEFQRLQVSRPADLHPHTVVVGIQDRGAPLFMAQRTGGQAGHIPVAIPPGRLVLFRSAQQLLGHPLNVRVFVHIDQGGAQHRMFTADHP</sequence>
<accession>A0A0T7LLP2</accession>
<dbReference type="EMBL" id="CFOH01000007">
    <property type="protein sequence ID" value="CFE46314.1"/>
    <property type="molecule type" value="Genomic_DNA"/>
</dbReference>
<evidence type="ECO:0000313" key="4">
    <source>
        <dbReference type="EMBL" id="CKS54899.1"/>
    </source>
</evidence>
<dbReference type="Proteomes" id="UP000038802">
    <property type="component" value="Unassembled WGS sequence"/>
</dbReference>
<organism evidence="6 7">
    <name type="scientific">Mycobacterium tuberculosis</name>
    <dbReference type="NCBI Taxonomy" id="1773"/>
    <lineage>
        <taxon>Bacteria</taxon>
        <taxon>Bacillati</taxon>
        <taxon>Actinomycetota</taxon>
        <taxon>Actinomycetes</taxon>
        <taxon>Mycobacteriales</taxon>
        <taxon>Mycobacteriaceae</taxon>
        <taxon>Mycobacterium</taxon>
        <taxon>Mycobacterium tuberculosis complex</taxon>
    </lineage>
</organism>
<dbReference type="EMBL" id="CQQC01000062">
    <property type="protein sequence ID" value="CNU24445.1"/>
    <property type="molecule type" value="Genomic_DNA"/>
</dbReference>
<evidence type="ECO:0000313" key="2">
    <source>
        <dbReference type="EMBL" id="CFE44666.1"/>
    </source>
</evidence>
<dbReference type="Proteomes" id="UP000048289">
    <property type="component" value="Unassembled WGS sequence"/>
</dbReference>
<dbReference type="EMBL" id="CFOE01000678">
    <property type="protein sequence ID" value="CFE44666.1"/>
    <property type="molecule type" value="Genomic_DNA"/>
</dbReference>